<dbReference type="InterPro" id="IPR001468">
    <property type="entry name" value="Indole-3-GlycerolPSynthase_CS"/>
</dbReference>
<evidence type="ECO:0000256" key="4">
    <source>
        <dbReference type="ARBA" id="ARBA00022793"/>
    </source>
</evidence>
<evidence type="ECO:0000313" key="11">
    <source>
        <dbReference type="Proteomes" id="UP001595528"/>
    </source>
</evidence>
<evidence type="ECO:0000256" key="6">
    <source>
        <dbReference type="ARBA" id="ARBA00023141"/>
    </source>
</evidence>
<dbReference type="RefSeq" id="WP_379897642.1">
    <property type="nucleotide sequence ID" value="NZ_JBHRTR010000005.1"/>
</dbReference>
<sequence>MSDTLARIVADKRAHVADRKAAVPEAALRARADAADPPRGFRAALARQAAQRRPALIAELKKASPSKGLIRADFDPPALARAYAAGGAACLSVLTDTPYFQGEDAFLPAARDAVDLPVLRKDFMVDPYQIAESRALGADCILLILAALEDALAAELMAAAGALGMDVLVEVHDRLELDRALAMGAGMIGINNRNLKTLQVDLATAESLAPALPPEVLAVGESGLGVPADLERLMRAGVYAFLIGESFMRQPDVTAAVRDLIGPLQPGAAASGSAA</sequence>
<evidence type="ECO:0000259" key="9">
    <source>
        <dbReference type="Pfam" id="PF00218"/>
    </source>
</evidence>
<dbReference type="InterPro" id="IPR013798">
    <property type="entry name" value="Indole-3-glycerol_P_synth_dom"/>
</dbReference>
<proteinExistence type="inferred from homology"/>
<comment type="catalytic activity">
    <reaction evidence="1 8">
        <text>1-(2-carboxyphenylamino)-1-deoxy-D-ribulose 5-phosphate + H(+) = (1S,2R)-1-C-(indol-3-yl)glycerol 3-phosphate + CO2 + H2O</text>
        <dbReference type="Rhea" id="RHEA:23476"/>
        <dbReference type="ChEBI" id="CHEBI:15377"/>
        <dbReference type="ChEBI" id="CHEBI:15378"/>
        <dbReference type="ChEBI" id="CHEBI:16526"/>
        <dbReference type="ChEBI" id="CHEBI:58613"/>
        <dbReference type="ChEBI" id="CHEBI:58866"/>
        <dbReference type="EC" id="4.1.1.48"/>
    </reaction>
</comment>
<evidence type="ECO:0000256" key="8">
    <source>
        <dbReference type="HAMAP-Rule" id="MF_00134"/>
    </source>
</evidence>
<keyword evidence="4 8" id="KW-0210">Decarboxylase</keyword>
<protein>
    <recommendedName>
        <fullName evidence="8">Indole-3-glycerol phosphate synthase</fullName>
        <shortName evidence="8">IGPS</shortName>
        <ecNumber evidence="8">4.1.1.48</ecNumber>
    </recommendedName>
</protein>
<evidence type="ECO:0000256" key="2">
    <source>
        <dbReference type="ARBA" id="ARBA00004696"/>
    </source>
</evidence>
<keyword evidence="6 8" id="KW-0057">Aromatic amino acid biosynthesis</keyword>
<reference evidence="11" key="1">
    <citation type="journal article" date="2019" name="Int. J. Syst. Evol. Microbiol.">
        <title>The Global Catalogue of Microorganisms (GCM) 10K type strain sequencing project: providing services to taxonomists for standard genome sequencing and annotation.</title>
        <authorList>
            <consortium name="The Broad Institute Genomics Platform"/>
            <consortium name="The Broad Institute Genome Sequencing Center for Infectious Disease"/>
            <person name="Wu L."/>
            <person name="Ma J."/>
        </authorList>
    </citation>
    <scope>NUCLEOTIDE SEQUENCE [LARGE SCALE GENOMIC DNA]</scope>
    <source>
        <strain evidence="11">KCTC 42964</strain>
    </source>
</reference>
<dbReference type="Proteomes" id="UP001595528">
    <property type="component" value="Unassembled WGS sequence"/>
</dbReference>
<dbReference type="InterPro" id="IPR013785">
    <property type="entry name" value="Aldolase_TIM"/>
</dbReference>
<gene>
    <name evidence="8 10" type="primary">trpC</name>
    <name evidence="10" type="ORF">ACFOGJ_01580</name>
</gene>
<comment type="similarity">
    <text evidence="8">Belongs to the TrpC family.</text>
</comment>
<dbReference type="PANTHER" id="PTHR22854:SF2">
    <property type="entry name" value="INDOLE-3-GLYCEROL-PHOSPHATE SYNTHASE"/>
    <property type="match status" value="1"/>
</dbReference>
<evidence type="ECO:0000256" key="3">
    <source>
        <dbReference type="ARBA" id="ARBA00022605"/>
    </source>
</evidence>
<dbReference type="EMBL" id="JBHRTR010000005">
    <property type="protein sequence ID" value="MFC3225902.1"/>
    <property type="molecule type" value="Genomic_DNA"/>
</dbReference>
<dbReference type="PROSITE" id="PS00614">
    <property type="entry name" value="IGPS"/>
    <property type="match status" value="1"/>
</dbReference>
<feature type="domain" description="Indole-3-glycerol phosphate synthase" evidence="9">
    <location>
        <begin position="5"/>
        <end position="260"/>
    </location>
</feature>
<comment type="pathway">
    <text evidence="2 8">Amino-acid biosynthesis; L-tryptophan biosynthesis; L-tryptophan from chorismate: step 4/5.</text>
</comment>
<dbReference type="PANTHER" id="PTHR22854">
    <property type="entry name" value="TRYPTOPHAN BIOSYNTHESIS PROTEIN"/>
    <property type="match status" value="1"/>
</dbReference>
<name>A0ABV7KV05_9PROT</name>
<evidence type="ECO:0000256" key="5">
    <source>
        <dbReference type="ARBA" id="ARBA00022822"/>
    </source>
</evidence>
<dbReference type="EC" id="4.1.1.48" evidence="8"/>
<keyword evidence="7 8" id="KW-0456">Lyase</keyword>
<dbReference type="SUPFAM" id="SSF51366">
    <property type="entry name" value="Ribulose-phoshate binding barrel"/>
    <property type="match status" value="1"/>
</dbReference>
<dbReference type="GO" id="GO:0004425">
    <property type="term" value="F:indole-3-glycerol-phosphate synthase activity"/>
    <property type="evidence" value="ECO:0007669"/>
    <property type="project" value="UniProtKB-EC"/>
</dbReference>
<dbReference type="InterPro" id="IPR045186">
    <property type="entry name" value="Indole-3-glycerol_P_synth"/>
</dbReference>
<organism evidence="10 11">
    <name type="scientific">Marinibaculum pumilum</name>
    <dbReference type="NCBI Taxonomy" id="1766165"/>
    <lineage>
        <taxon>Bacteria</taxon>
        <taxon>Pseudomonadati</taxon>
        <taxon>Pseudomonadota</taxon>
        <taxon>Alphaproteobacteria</taxon>
        <taxon>Rhodospirillales</taxon>
        <taxon>Rhodospirillaceae</taxon>
        <taxon>Marinibaculum</taxon>
    </lineage>
</organism>
<dbReference type="Gene3D" id="3.20.20.70">
    <property type="entry name" value="Aldolase class I"/>
    <property type="match status" value="1"/>
</dbReference>
<evidence type="ECO:0000256" key="7">
    <source>
        <dbReference type="ARBA" id="ARBA00023239"/>
    </source>
</evidence>
<dbReference type="NCBIfam" id="NF001377">
    <property type="entry name" value="PRK00278.2-4"/>
    <property type="match status" value="1"/>
</dbReference>
<keyword evidence="11" id="KW-1185">Reference proteome</keyword>
<keyword evidence="5 8" id="KW-0822">Tryptophan biosynthesis</keyword>
<evidence type="ECO:0000313" key="10">
    <source>
        <dbReference type="EMBL" id="MFC3225902.1"/>
    </source>
</evidence>
<evidence type="ECO:0000256" key="1">
    <source>
        <dbReference type="ARBA" id="ARBA00001633"/>
    </source>
</evidence>
<comment type="caution">
    <text evidence="10">The sequence shown here is derived from an EMBL/GenBank/DDBJ whole genome shotgun (WGS) entry which is preliminary data.</text>
</comment>
<dbReference type="NCBIfam" id="NF001370">
    <property type="entry name" value="PRK00278.1-2"/>
    <property type="match status" value="1"/>
</dbReference>
<dbReference type="CDD" id="cd00331">
    <property type="entry name" value="IGPS"/>
    <property type="match status" value="1"/>
</dbReference>
<dbReference type="HAMAP" id="MF_00134_B">
    <property type="entry name" value="IGPS_B"/>
    <property type="match status" value="1"/>
</dbReference>
<keyword evidence="3 8" id="KW-0028">Amino-acid biosynthesis</keyword>
<dbReference type="NCBIfam" id="NF001373">
    <property type="entry name" value="PRK00278.1-6"/>
    <property type="match status" value="1"/>
</dbReference>
<dbReference type="Pfam" id="PF00218">
    <property type="entry name" value="IGPS"/>
    <property type="match status" value="1"/>
</dbReference>
<accession>A0ABV7KV05</accession>
<dbReference type="InterPro" id="IPR011060">
    <property type="entry name" value="RibuloseP-bd_barrel"/>
</dbReference>